<dbReference type="InterPro" id="IPR050466">
    <property type="entry name" value="Carboxylest/Gibb_receptor"/>
</dbReference>
<reference evidence="4 5" key="1">
    <citation type="journal article" date="2012" name="Nat. Biotechnol.">
        <title>Draft genome sequence of pigeonpea (Cajanus cajan), an orphan legume crop of resource-poor farmers.</title>
        <authorList>
            <person name="Varshney R.K."/>
            <person name="Chen W."/>
            <person name="Li Y."/>
            <person name="Bharti A.K."/>
            <person name="Saxena R.K."/>
            <person name="Schlueter J.A."/>
            <person name="Donoghue M.T."/>
            <person name="Azam S."/>
            <person name="Fan G."/>
            <person name="Whaley A.M."/>
            <person name="Farmer A.D."/>
            <person name="Sheridan J."/>
            <person name="Iwata A."/>
            <person name="Tuteja R."/>
            <person name="Penmetsa R.V."/>
            <person name="Wu W."/>
            <person name="Upadhyaya H.D."/>
            <person name="Yang S.P."/>
            <person name="Shah T."/>
            <person name="Saxena K.B."/>
            <person name="Michael T."/>
            <person name="McCombie W.R."/>
            <person name="Yang B."/>
            <person name="Zhang G."/>
            <person name="Yang H."/>
            <person name="Wang J."/>
            <person name="Spillane C."/>
            <person name="Cook D.R."/>
            <person name="May G.D."/>
            <person name="Xu X."/>
            <person name="Jackson S.A."/>
        </authorList>
    </citation>
    <scope>NUCLEOTIDE SEQUENCE [LARGE SCALE GENOMIC DNA]</scope>
    <source>
        <strain evidence="5">cv. Asha</strain>
    </source>
</reference>
<sequence length="306" mass="34295">MAAKEKEITHQFRFFRVYQDGTVEFHKHSAPATPEKITPFDDPTTGVCSKDVVVSIDPPIAVRIFLPRITDPTRKLPLLFYIHGGGFCMQSAFSSIYHNLVATAAVEANAIAVSVEYGLFPTRPIPACYEDSWAALQWVASHGSENGPEPWLNEHGDLQRVFISGDSAGGNITHAMVSRVGKFGLAGVRIIGAILVHPYFAGVREDDEMWMYMCPENEGWDDPRMRPAVEDLARLGCERVLVFAAEKDHLFHSARNYVEELKKSGWCGNVELVQNWGLGHCFHVFNPQHHEAKQILQKIVSFIQPH</sequence>
<dbReference type="STRING" id="3821.A0A151TUF4"/>
<evidence type="ECO:0000256" key="2">
    <source>
        <dbReference type="PROSITE-ProRule" id="PRU10038"/>
    </source>
</evidence>
<dbReference type="EC" id="3.1.1.-" evidence="4"/>
<gene>
    <name evidence="4" type="ORF">KK1_009865</name>
</gene>
<dbReference type="InterPro" id="IPR029058">
    <property type="entry name" value="AB_hydrolase_fold"/>
</dbReference>
<dbReference type="Pfam" id="PF07859">
    <property type="entry name" value="Abhydrolase_3"/>
    <property type="match status" value="1"/>
</dbReference>
<dbReference type="GO" id="GO:0016787">
    <property type="term" value="F:hydrolase activity"/>
    <property type="evidence" value="ECO:0007669"/>
    <property type="project" value="UniProtKB-KW"/>
</dbReference>
<keyword evidence="4" id="KW-0675">Receptor</keyword>
<dbReference type="PANTHER" id="PTHR23024">
    <property type="entry name" value="ARYLACETAMIDE DEACETYLASE"/>
    <property type="match status" value="1"/>
</dbReference>
<accession>A0A151TUF4</accession>
<dbReference type="AlphaFoldDB" id="A0A151TUF4"/>
<keyword evidence="4" id="KW-0378">Hydrolase</keyword>
<evidence type="ECO:0000313" key="4">
    <source>
        <dbReference type="EMBL" id="KYP70641.1"/>
    </source>
</evidence>
<comment type="similarity">
    <text evidence="1">Belongs to the 'GDXG' lipolytic enzyme family.</text>
</comment>
<proteinExistence type="inferred from homology"/>
<dbReference type="PANTHER" id="PTHR23024:SF582">
    <property type="entry name" value="CARBOXYLESTERASE 12-RELATED"/>
    <property type="match status" value="1"/>
</dbReference>
<organism evidence="4 5">
    <name type="scientific">Cajanus cajan</name>
    <name type="common">Pigeon pea</name>
    <name type="synonym">Cajanus indicus</name>
    <dbReference type="NCBI Taxonomy" id="3821"/>
    <lineage>
        <taxon>Eukaryota</taxon>
        <taxon>Viridiplantae</taxon>
        <taxon>Streptophyta</taxon>
        <taxon>Embryophyta</taxon>
        <taxon>Tracheophyta</taxon>
        <taxon>Spermatophyta</taxon>
        <taxon>Magnoliopsida</taxon>
        <taxon>eudicotyledons</taxon>
        <taxon>Gunneridae</taxon>
        <taxon>Pentapetalae</taxon>
        <taxon>rosids</taxon>
        <taxon>fabids</taxon>
        <taxon>Fabales</taxon>
        <taxon>Fabaceae</taxon>
        <taxon>Papilionoideae</taxon>
        <taxon>50 kb inversion clade</taxon>
        <taxon>NPAAA clade</taxon>
        <taxon>indigoferoid/millettioid clade</taxon>
        <taxon>Phaseoleae</taxon>
        <taxon>Cajanus</taxon>
    </lineage>
</organism>
<dbReference type="InterPro" id="IPR033140">
    <property type="entry name" value="Lipase_GDXG_put_SER_AS"/>
</dbReference>
<name>A0A151TUF4_CAJCA</name>
<evidence type="ECO:0000313" key="5">
    <source>
        <dbReference type="Proteomes" id="UP000075243"/>
    </source>
</evidence>
<protein>
    <submittedName>
        <fullName evidence="4">Gibberellin receptor GID1L1</fullName>
        <ecNumber evidence="4">3.1.1.-</ecNumber>
    </submittedName>
</protein>
<keyword evidence="5" id="KW-1185">Reference proteome</keyword>
<dbReference type="OMA" id="TKDDEMW"/>
<evidence type="ECO:0000256" key="1">
    <source>
        <dbReference type="ARBA" id="ARBA00010515"/>
    </source>
</evidence>
<feature type="domain" description="Alpha/beta hydrolase fold-3" evidence="3">
    <location>
        <begin position="79"/>
        <end position="283"/>
    </location>
</feature>
<dbReference type="PROSITE" id="PS01174">
    <property type="entry name" value="LIPASE_GDXG_SER"/>
    <property type="match status" value="1"/>
</dbReference>
<dbReference type="Gramene" id="C.cajan_09594.t">
    <property type="protein sequence ID" value="C.cajan_09594.t.cds1"/>
    <property type="gene ID" value="C.cajan_09594"/>
</dbReference>
<dbReference type="EMBL" id="CM003605">
    <property type="protein sequence ID" value="KYP70641.1"/>
    <property type="molecule type" value="Genomic_DNA"/>
</dbReference>
<dbReference type="Gene3D" id="3.40.50.1820">
    <property type="entry name" value="alpha/beta hydrolase"/>
    <property type="match status" value="1"/>
</dbReference>
<dbReference type="Proteomes" id="UP000075243">
    <property type="component" value="Chromosome 3"/>
</dbReference>
<dbReference type="OrthoDB" id="1351802at2759"/>
<evidence type="ECO:0000259" key="3">
    <source>
        <dbReference type="Pfam" id="PF07859"/>
    </source>
</evidence>
<feature type="active site" evidence="2">
    <location>
        <position position="167"/>
    </location>
</feature>
<dbReference type="SUPFAM" id="SSF53474">
    <property type="entry name" value="alpha/beta-Hydrolases"/>
    <property type="match status" value="1"/>
</dbReference>
<dbReference type="InterPro" id="IPR013094">
    <property type="entry name" value="AB_hydrolase_3"/>
</dbReference>